<dbReference type="Pfam" id="PF21265">
    <property type="entry name" value="SBB_T7"/>
    <property type="match status" value="1"/>
</dbReference>
<dbReference type="Proteomes" id="UP000675747">
    <property type="component" value="Unassembled WGS sequence"/>
</dbReference>
<comment type="caution">
    <text evidence="3">The sequence shown here is derived from an EMBL/GenBank/DDBJ whole genome shotgun (WGS) entry which is preliminary data.</text>
</comment>
<reference evidence="3" key="2">
    <citation type="submission" date="2021-04" db="EMBL/GenBank/DDBJ databases">
        <authorList>
            <person name="Karlyshev A.V."/>
        </authorList>
    </citation>
    <scope>NUCLEOTIDE SEQUENCE</scope>
    <source>
        <strain evidence="3">LMG 29479</strain>
    </source>
</reference>
<evidence type="ECO:0000313" key="5">
    <source>
        <dbReference type="Proteomes" id="UP000675747"/>
    </source>
</evidence>
<evidence type="ECO:0000256" key="1">
    <source>
        <dbReference type="SAM" id="MobiDB-lite"/>
    </source>
</evidence>
<feature type="compositionally biased region" description="Acidic residues" evidence="1">
    <location>
        <begin position="210"/>
        <end position="222"/>
    </location>
</feature>
<evidence type="ECO:0000259" key="2">
    <source>
        <dbReference type="Pfam" id="PF21265"/>
    </source>
</evidence>
<dbReference type="InterPro" id="IPR012340">
    <property type="entry name" value="NA-bd_OB-fold"/>
</dbReference>
<protein>
    <recommendedName>
        <fullName evidence="2">Single-stranded DNA-binding protein BPT7 domain-containing protein</fullName>
    </recommendedName>
</protein>
<dbReference type="InterPro" id="IPR049476">
    <property type="entry name" value="SBB_BPT7"/>
</dbReference>
<dbReference type="SUPFAM" id="SSF50249">
    <property type="entry name" value="Nucleic acid-binding proteins"/>
    <property type="match status" value="1"/>
</dbReference>
<reference evidence="4 5" key="1">
    <citation type="journal article" date="2021" name="Microbiol. Resour. Announc.">
        <title>Draft Genome Sequence of Coralloluteibacterium stylophorae LMG 29479T.</title>
        <authorList>
            <person name="Karlyshev A.V."/>
            <person name="Kudryashova E.B."/>
            <person name="Ariskina E.V."/>
            <person name="Conroy A.P."/>
            <person name="Abidueva E.Y."/>
        </authorList>
    </citation>
    <scope>NUCLEOTIDE SEQUENCE [LARGE SCALE GENOMIC DNA]</scope>
    <source>
        <strain evidence="4 5">LMG 29479</strain>
    </source>
</reference>
<proteinExistence type="predicted"/>
<evidence type="ECO:0000313" key="4">
    <source>
        <dbReference type="EMBL" id="MBS7457672.1"/>
    </source>
</evidence>
<sequence length="222" mass="24325">MTDILNAKAKTFFSPRGNARFPKLNEPDTKFDANGVYETGVLFEEGEEAWDKLIQQLTDYRDECFAAWKSENPAKARKAQLADIAVEETDKEGEPTGKHYIKVKMKASGVAKRTGKPFTMKPTFFDGRKQQIKVAPAIGGGSEVRVSFTPRWYFVDSSKQFGLSLSLNSVQLIRVVEPGGMADSSGFEEEEDADEIAEGTPAAAAGFSDDGAEAETDGDEDF</sequence>
<dbReference type="Gene3D" id="2.40.50.140">
    <property type="entry name" value="Nucleic acid-binding proteins"/>
    <property type="match status" value="1"/>
</dbReference>
<evidence type="ECO:0000313" key="3">
    <source>
        <dbReference type="EMBL" id="MBR0561463.1"/>
    </source>
</evidence>
<keyword evidence="5" id="KW-1185">Reference proteome</keyword>
<accession>A0A8J7VT16</accession>
<name>A0A8J7VT16_9GAMM</name>
<organism evidence="3">
    <name type="scientific">Coralloluteibacterium stylophorae</name>
    <dbReference type="NCBI Taxonomy" id="1776034"/>
    <lineage>
        <taxon>Bacteria</taxon>
        <taxon>Pseudomonadati</taxon>
        <taxon>Pseudomonadota</taxon>
        <taxon>Gammaproteobacteria</taxon>
        <taxon>Lysobacterales</taxon>
        <taxon>Lysobacteraceae</taxon>
        <taxon>Coralloluteibacterium</taxon>
    </lineage>
</organism>
<dbReference type="EMBL" id="JAGQFT020000006">
    <property type="protein sequence ID" value="MBS7457672.1"/>
    <property type="molecule type" value="Genomic_DNA"/>
</dbReference>
<feature type="region of interest" description="Disordered" evidence="1">
    <location>
        <begin position="181"/>
        <end position="222"/>
    </location>
</feature>
<gene>
    <name evidence="4" type="ORF">KB893_011085</name>
    <name evidence="3" type="ORF">KB893_02840</name>
</gene>
<feature type="domain" description="Single-stranded DNA-binding protein BPT7" evidence="2">
    <location>
        <begin position="24"/>
        <end position="174"/>
    </location>
</feature>
<dbReference type="EMBL" id="JAGQFT010000010">
    <property type="protein sequence ID" value="MBR0561463.1"/>
    <property type="molecule type" value="Genomic_DNA"/>
</dbReference>
<dbReference type="AlphaFoldDB" id="A0A8J7VT16"/>
<feature type="compositionally biased region" description="Acidic residues" evidence="1">
    <location>
        <begin position="186"/>
        <end position="197"/>
    </location>
</feature>
<dbReference type="RefSeq" id="WP_211925430.1">
    <property type="nucleotide sequence ID" value="NZ_JAGQFT020000006.1"/>
</dbReference>